<feature type="coiled-coil region" evidence="5">
    <location>
        <begin position="13"/>
        <end position="69"/>
    </location>
</feature>
<accession>A0ABP3TQN5</accession>
<keyword evidence="4 6" id="KW-0472">Membrane</keyword>
<dbReference type="Gene3D" id="1.20.120.20">
    <property type="entry name" value="Apolipoprotein"/>
    <property type="match status" value="1"/>
</dbReference>
<feature type="domain" description="TM2" evidence="7">
    <location>
        <begin position="73"/>
        <end position="123"/>
    </location>
</feature>
<evidence type="ECO:0000313" key="8">
    <source>
        <dbReference type="EMBL" id="GAA0715973.1"/>
    </source>
</evidence>
<evidence type="ECO:0000259" key="7">
    <source>
        <dbReference type="Pfam" id="PF05154"/>
    </source>
</evidence>
<comment type="caution">
    <text evidence="8">The sequence shown here is derived from an EMBL/GenBank/DDBJ whole genome shotgun (WGS) entry which is preliminary data.</text>
</comment>
<dbReference type="Proteomes" id="UP001501758">
    <property type="component" value="Unassembled WGS sequence"/>
</dbReference>
<sequence>MSEENKNLGDDLKKGAEEAFDSAKDAAKKASEKAGDFADDAKDAISDFAEDAKETANEFAKEAKETFNEVTGDNKKVLAGILAILLGGLGIHKFVLGYTKEGIIQLILGFACGIGTVIGIIEGIIYLTKSDNEFYQTYQAGKKPWF</sequence>
<keyword evidence="9" id="KW-1185">Reference proteome</keyword>
<keyword evidence="2 6" id="KW-0812">Transmembrane</keyword>
<proteinExistence type="predicted"/>
<organism evidence="8 9">
    <name type="scientific">Aquimarina litoralis</name>
    <dbReference type="NCBI Taxonomy" id="584605"/>
    <lineage>
        <taxon>Bacteria</taxon>
        <taxon>Pseudomonadati</taxon>
        <taxon>Bacteroidota</taxon>
        <taxon>Flavobacteriia</taxon>
        <taxon>Flavobacteriales</taxon>
        <taxon>Flavobacteriaceae</taxon>
        <taxon>Aquimarina</taxon>
    </lineage>
</organism>
<evidence type="ECO:0000256" key="2">
    <source>
        <dbReference type="ARBA" id="ARBA00022692"/>
    </source>
</evidence>
<dbReference type="InterPro" id="IPR007829">
    <property type="entry name" value="TM2"/>
</dbReference>
<reference evidence="9" key="1">
    <citation type="journal article" date="2019" name="Int. J. Syst. Evol. Microbiol.">
        <title>The Global Catalogue of Microorganisms (GCM) 10K type strain sequencing project: providing services to taxonomists for standard genome sequencing and annotation.</title>
        <authorList>
            <consortium name="The Broad Institute Genomics Platform"/>
            <consortium name="The Broad Institute Genome Sequencing Center for Infectious Disease"/>
            <person name="Wu L."/>
            <person name="Ma J."/>
        </authorList>
    </citation>
    <scope>NUCLEOTIDE SEQUENCE [LARGE SCALE GENOMIC DNA]</scope>
    <source>
        <strain evidence="9">JCM 15974</strain>
    </source>
</reference>
<evidence type="ECO:0000256" key="4">
    <source>
        <dbReference type="ARBA" id="ARBA00023136"/>
    </source>
</evidence>
<dbReference type="PANTHER" id="PTHR47372">
    <property type="entry name" value="DAUER UP-REGULATED-RELATED"/>
    <property type="match status" value="1"/>
</dbReference>
<evidence type="ECO:0000256" key="1">
    <source>
        <dbReference type="ARBA" id="ARBA00004141"/>
    </source>
</evidence>
<evidence type="ECO:0000313" key="9">
    <source>
        <dbReference type="Proteomes" id="UP001501758"/>
    </source>
</evidence>
<evidence type="ECO:0000256" key="6">
    <source>
        <dbReference type="SAM" id="Phobius"/>
    </source>
</evidence>
<keyword evidence="5" id="KW-0175">Coiled coil</keyword>
<feature type="transmembrane region" description="Helical" evidence="6">
    <location>
        <begin position="77"/>
        <end position="96"/>
    </location>
</feature>
<gene>
    <name evidence="8" type="ORF">GCM10009430_11120</name>
</gene>
<dbReference type="RefSeq" id="WP_343911288.1">
    <property type="nucleotide sequence ID" value="NZ_BAAAGE010000001.1"/>
</dbReference>
<name>A0ABP3TQN5_9FLAO</name>
<protein>
    <recommendedName>
        <fullName evidence="7">TM2 domain-containing protein</fullName>
    </recommendedName>
</protein>
<evidence type="ECO:0000256" key="5">
    <source>
        <dbReference type="SAM" id="Coils"/>
    </source>
</evidence>
<evidence type="ECO:0000256" key="3">
    <source>
        <dbReference type="ARBA" id="ARBA00022989"/>
    </source>
</evidence>
<feature type="transmembrane region" description="Helical" evidence="6">
    <location>
        <begin position="102"/>
        <end position="127"/>
    </location>
</feature>
<keyword evidence="3 6" id="KW-1133">Transmembrane helix</keyword>
<dbReference type="PANTHER" id="PTHR47372:SF11">
    <property type="entry name" value="RE19971P"/>
    <property type="match status" value="1"/>
</dbReference>
<dbReference type="EMBL" id="BAAAGE010000001">
    <property type="protein sequence ID" value="GAA0715973.1"/>
    <property type="molecule type" value="Genomic_DNA"/>
</dbReference>
<comment type="subcellular location">
    <subcellularLocation>
        <location evidence="1">Membrane</location>
        <topology evidence="1">Multi-pass membrane protein</topology>
    </subcellularLocation>
</comment>
<dbReference type="Pfam" id="PF05154">
    <property type="entry name" value="TM2"/>
    <property type="match status" value="1"/>
</dbReference>